<dbReference type="GeneID" id="128314999"/>
<accession>A0ABM3PX71</accession>
<dbReference type="RefSeq" id="XP_053076274.1">
    <property type="nucleotide sequence ID" value="XM_053220299.1"/>
</dbReference>
<name>A0ABM3PX71_ACIJB</name>
<organism evidence="2 3">
    <name type="scientific">Acinonyx jubatus</name>
    <name type="common">Cheetah</name>
    <dbReference type="NCBI Taxonomy" id="32536"/>
    <lineage>
        <taxon>Eukaryota</taxon>
        <taxon>Metazoa</taxon>
        <taxon>Chordata</taxon>
        <taxon>Craniata</taxon>
        <taxon>Vertebrata</taxon>
        <taxon>Euteleostomi</taxon>
        <taxon>Mammalia</taxon>
        <taxon>Eutheria</taxon>
        <taxon>Laurasiatheria</taxon>
        <taxon>Carnivora</taxon>
        <taxon>Feliformia</taxon>
        <taxon>Felidae</taxon>
        <taxon>Felinae</taxon>
        <taxon>Acinonyx</taxon>
    </lineage>
</organism>
<evidence type="ECO:0000313" key="3">
    <source>
        <dbReference type="RefSeq" id="XP_053076274.1"/>
    </source>
</evidence>
<evidence type="ECO:0000256" key="1">
    <source>
        <dbReference type="SAM" id="MobiDB-lite"/>
    </source>
</evidence>
<keyword evidence="2" id="KW-1185">Reference proteome</keyword>
<protein>
    <submittedName>
        <fullName evidence="3">Translation initiation factor IF-2-like</fullName>
    </submittedName>
</protein>
<feature type="compositionally biased region" description="Basic and acidic residues" evidence="1">
    <location>
        <begin position="117"/>
        <end position="132"/>
    </location>
</feature>
<dbReference type="Proteomes" id="UP001652583">
    <property type="component" value="Chromosome A2"/>
</dbReference>
<gene>
    <name evidence="3" type="primary">LOC128314999</name>
</gene>
<reference evidence="3" key="1">
    <citation type="submission" date="2025-08" db="UniProtKB">
        <authorList>
            <consortium name="RefSeq"/>
        </authorList>
    </citation>
    <scope>IDENTIFICATION</scope>
    <source>
        <tissue evidence="3">Blood</tissue>
    </source>
</reference>
<feature type="compositionally biased region" description="Basic and acidic residues" evidence="1">
    <location>
        <begin position="40"/>
        <end position="51"/>
    </location>
</feature>
<feature type="compositionally biased region" description="Low complexity" evidence="1">
    <location>
        <begin position="233"/>
        <end position="247"/>
    </location>
</feature>
<feature type="region of interest" description="Disordered" evidence="1">
    <location>
        <begin position="1"/>
        <end position="327"/>
    </location>
</feature>
<evidence type="ECO:0000313" key="2">
    <source>
        <dbReference type="Proteomes" id="UP001652583"/>
    </source>
</evidence>
<proteinExistence type="predicted"/>
<feature type="compositionally biased region" description="Gly residues" evidence="1">
    <location>
        <begin position="267"/>
        <end position="283"/>
    </location>
</feature>
<sequence>MPPPKAFIFRRKTKPGVTSTSGPHKPRHHYKTQVPKVQKLKPEALRGRDRVPGGGGGKKKPTRECSADPPRTPAERRTLGPSGPSRRLREAGRQAGRRAGLPPEPGDSRPTLAGVRGKPEETAEPRAGRVGEDAAAAEAVAAPPPPARPNRRCDATGRANAGPNRRPAEARARRRRGPAPHAARASTPRARYSSRRPAPPPVRTRRPRFGPRRRETAELILTQGSGARGRRNPPSSEAAAAAAASSGAAGGGDASPLPAAGRRAGGEGRGGGRWSDRGGGGRGGPRRLLARSLPPSGARPPAALSPTHSHGERRAPRQPLRRTGPAP</sequence>
<feature type="compositionally biased region" description="Low complexity" evidence="1">
    <location>
        <begin position="179"/>
        <end position="191"/>
    </location>
</feature>